<dbReference type="GO" id="GO:0071949">
    <property type="term" value="F:FAD binding"/>
    <property type="evidence" value="ECO:0007669"/>
    <property type="project" value="InterPro"/>
</dbReference>
<organism evidence="4 5">
    <name type="scientific">Streptomyces xanthophaeus</name>
    <dbReference type="NCBI Taxonomy" id="67385"/>
    <lineage>
        <taxon>Bacteria</taxon>
        <taxon>Bacillati</taxon>
        <taxon>Actinomycetota</taxon>
        <taxon>Actinomycetes</taxon>
        <taxon>Kitasatosporales</taxon>
        <taxon>Streptomycetaceae</taxon>
        <taxon>Streptomyces</taxon>
    </lineage>
</organism>
<gene>
    <name evidence="4" type="ORF">Sxan_25650</name>
</gene>
<protein>
    <recommendedName>
        <fullName evidence="3">FAD-binding domain-containing protein</fullName>
    </recommendedName>
</protein>
<evidence type="ECO:0000313" key="4">
    <source>
        <dbReference type="EMBL" id="GHI85201.1"/>
    </source>
</evidence>
<evidence type="ECO:0000259" key="3">
    <source>
        <dbReference type="Pfam" id="PF01494"/>
    </source>
</evidence>
<dbReference type="InterPro" id="IPR050493">
    <property type="entry name" value="FAD-dep_Monooxygenase_BioMet"/>
</dbReference>
<keyword evidence="5" id="KW-1185">Reference proteome</keyword>
<dbReference type="InterPro" id="IPR002938">
    <property type="entry name" value="FAD-bd"/>
</dbReference>
<accession>A0A919GV73</accession>
<reference evidence="4" key="1">
    <citation type="submission" date="2020-09" db="EMBL/GenBank/DDBJ databases">
        <title>Whole genome shotgun sequence of Streptomyces xanthophaeus NBRC 12829.</title>
        <authorList>
            <person name="Komaki H."/>
            <person name="Tamura T."/>
        </authorList>
    </citation>
    <scope>NUCLEOTIDE SEQUENCE</scope>
    <source>
        <strain evidence="4">NBRC 12829</strain>
    </source>
</reference>
<dbReference type="GO" id="GO:0004497">
    <property type="term" value="F:monooxygenase activity"/>
    <property type="evidence" value="ECO:0007669"/>
    <property type="project" value="UniProtKB-KW"/>
</dbReference>
<sequence length="189" mass="20711">MREWWGDRLQFGIIALPAGRTSWFALAPTAVLTGRQQDGPGGLALYRSLFAGFPSPVEDLLARTTPESTVETELRHRPWRGGRGRVTLLRDAAHPMLPHLGQGAGQAVEDAAVLARRLDATPGTASAFRAYEAERRARVRWIQNQALRMNKLGRLPAGPLSSLRDLAMASLPGPAERFAVRRMFDGPPP</sequence>
<dbReference type="SUPFAM" id="SSF51905">
    <property type="entry name" value="FAD/NAD(P)-binding domain"/>
    <property type="match status" value="1"/>
</dbReference>
<feature type="domain" description="FAD-binding" evidence="3">
    <location>
        <begin position="83"/>
        <end position="141"/>
    </location>
</feature>
<comment type="caution">
    <text evidence="4">The sequence shown here is derived from an EMBL/GenBank/DDBJ whole genome shotgun (WGS) entry which is preliminary data.</text>
</comment>
<proteinExistence type="predicted"/>
<dbReference type="PANTHER" id="PTHR13789:SF309">
    <property type="entry name" value="PUTATIVE (AFU_ORTHOLOGUE AFUA_6G14510)-RELATED"/>
    <property type="match status" value="1"/>
</dbReference>
<dbReference type="AlphaFoldDB" id="A0A919GV73"/>
<evidence type="ECO:0000313" key="5">
    <source>
        <dbReference type="Proteomes" id="UP000600026"/>
    </source>
</evidence>
<keyword evidence="2" id="KW-0503">Monooxygenase</keyword>
<dbReference type="InterPro" id="IPR036188">
    <property type="entry name" value="FAD/NAD-bd_sf"/>
</dbReference>
<dbReference type="Proteomes" id="UP000600026">
    <property type="component" value="Unassembled WGS sequence"/>
</dbReference>
<dbReference type="RefSeq" id="WP_051901911.1">
    <property type="nucleotide sequence ID" value="NZ_BNEE01000006.1"/>
</dbReference>
<dbReference type="Gene3D" id="3.50.50.60">
    <property type="entry name" value="FAD/NAD(P)-binding domain"/>
    <property type="match status" value="1"/>
</dbReference>
<evidence type="ECO:0000256" key="1">
    <source>
        <dbReference type="ARBA" id="ARBA00023002"/>
    </source>
</evidence>
<dbReference type="EMBL" id="BNEE01000006">
    <property type="protein sequence ID" value="GHI85201.1"/>
    <property type="molecule type" value="Genomic_DNA"/>
</dbReference>
<dbReference type="PANTHER" id="PTHR13789">
    <property type="entry name" value="MONOOXYGENASE"/>
    <property type="match status" value="1"/>
</dbReference>
<name>A0A919GV73_9ACTN</name>
<dbReference type="Pfam" id="PF01494">
    <property type="entry name" value="FAD_binding_3"/>
    <property type="match status" value="1"/>
</dbReference>
<evidence type="ECO:0000256" key="2">
    <source>
        <dbReference type="ARBA" id="ARBA00023033"/>
    </source>
</evidence>
<keyword evidence="1" id="KW-0560">Oxidoreductase</keyword>